<dbReference type="EC" id="2.7.7.7" evidence="1"/>
<evidence type="ECO:0000256" key="2">
    <source>
        <dbReference type="ARBA" id="ARBA00017703"/>
    </source>
</evidence>
<dbReference type="STRING" id="1867952.MTBPR1_20212"/>
<dbReference type="Pfam" id="PF06144">
    <property type="entry name" value="DNA_pol3_delta"/>
    <property type="match status" value="1"/>
</dbReference>
<dbReference type="Gene3D" id="1.10.8.60">
    <property type="match status" value="1"/>
</dbReference>
<evidence type="ECO:0000256" key="1">
    <source>
        <dbReference type="ARBA" id="ARBA00012417"/>
    </source>
</evidence>
<keyword evidence="11" id="KW-1185">Reference proteome</keyword>
<dbReference type="GO" id="GO:0009360">
    <property type="term" value="C:DNA polymerase III complex"/>
    <property type="evidence" value="ECO:0007669"/>
    <property type="project" value="InterPro"/>
</dbReference>
<evidence type="ECO:0000256" key="8">
    <source>
        <dbReference type="ARBA" id="ARBA00049244"/>
    </source>
</evidence>
<feature type="domain" description="DNA polymerase III delta N-terminal" evidence="9">
    <location>
        <begin position="23"/>
        <end position="133"/>
    </location>
</feature>
<evidence type="ECO:0000313" key="11">
    <source>
        <dbReference type="Proteomes" id="UP000231658"/>
    </source>
</evidence>
<dbReference type="RefSeq" id="WP_069187031.1">
    <property type="nucleotide sequence ID" value="NZ_FLYE01000012.1"/>
</dbReference>
<comment type="catalytic activity">
    <reaction evidence="8">
        <text>DNA(n) + a 2'-deoxyribonucleoside 5'-triphosphate = DNA(n+1) + diphosphate</text>
        <dbReference type="Rhea" id="RHEA:22508"/>
        <dbReference type="Rhea" id="RHEA-COMP:17339"/>
        <dbReference type="Rhea" id="RHEA-COMP:17340"/>
        <dbReference type="ChEBI" id="CHEBI:33019"/>
        <dbReference type="ChEBI" id="CHEBI:61560"/>
        <dbReference type="ChEBI" id="CHEBI:173112"/>
        <dbReference type="EC" id="2.7.7.7"/>
    </reaction>
</comment>
<keyword evidence="4" id="KW-0548">Nucleotidyltransferase</keyword>
<dbReference type="InterPro" id="IPR010372">
    <property type="entry name" value="DNA_pol3_delta_N"/>
</dbReference>
<evidence type="ECO:0000313" key="10">
    <source>
        <dbReference type="EMBL" id="SCA56364.1"/>
    </source>
</evidence>
<dbReference type="InterPro" id="IPR027417">
    <property type="entry name" value="P-loop_NTPase"/>
</dbReference>
<evidence type="ECO:0000256" key="4">
    <source>
        <dbReference type="ARBA" id="ARBA00022695"/>
    </source>
</evidence>
<comment type="similarity">
    <text evidence="7">Belongs to the DNA polymerase HolA subunit family.</text>
</comment>
<dbReference type="EMBL" id="FLYE01000012">
    <property type="protein sequence ID" value="SCA56364.1"/>
    <property type="molecule type" value="Genomic_DNA"/>
</dbReference>
<dbReference type="Gene3D" id="3.40.50.300">
    <property type="entry name" value="P-loop containing nucleotide triphosphate hydrolases"/>
    <property type="match status" value="1"/>
</dbReference>
<organism evidence="10 11">
    <name type="scientific">Candidatus Terasakiella magnetica</name>
    <dbReference type="NCBI Taxonomy" id="1867952"/>
    <lineage>
        <taxon>Bacteria</taxon>
        <taxon>Pseudomonadati</taxon>
        <taxon>Pseudomonadota</taxon>
        <taxon>Alphaproteobacteria</taxon>
        <taxon>Rhodospirillales</taxon>
        <taxon>Terasakiellaceae</taxon>
        <taxon>Terasakiella</taxon>
    </lineage>
</organism>
<dbReference type="InterPro" id="IPR008921">
    <property type="entry name" value="DNA_pol3_clamp-load_cplx_C"/>
</dbReference>
<dbReference type="GO" id="GO:0003677">
    <property type="term" value="F:DNA binding"/>
    <property type="evidence" value="ECO:0007669"/>
    <property type="project" value="InterPro"/>
</dbReference>
<gene>
    <name evidence="10" type="ORF">MTBPR1_20212</name>
</gene>
<proteinExistence type="inferred from homology"/>
<keyword evidence="5" id="KW-0235">DNA replication</keyword>
<dbReference type="GO" id="GO:0003887">
    <property type="term" value="F:DNA-directed DNA polymerase activity"/>
    <property type="evidence" value="ECO:0007669"/>
    <property type="project" value="UniProtKB-KW"/>
</dbReference>
<evidence type="ECO:0000256" key="5">
    <source>
        <dbReference type="ARBA" id="ARBA00022705"/>
    </source>
</evidence>
<keyword evidence="6" id="KW-0239">DNA-directed DNA polymerase</keyword>
<dbReference type="AlphaFoldDB" id="A0A1C3RGN8"/>
<protein>
    <recommendedName>
        <fullName evidence="2">DNA polymerase III subunit delta</fullName>
        <ecNumber evidence="1">2.7.7.7</ecNumber>
    </recommendedName>
</protein>
<evidence type="ECO:0000256" key="3">
    <source>
        <dbReference type="ARBA" id="ARBA00022679"/>
    </source>
</evidence>
<evidence type="ECO:0000256" key="6">
    <source>
        <dbReference type="ARBA" id="ARBA00022932"/>
    </source>
</evidence>
<evidence type="ECO:0000259" key="9">
    <source>
        <dbReference type="Pfam" id="PF06144"/>
    </source>
</evidence>
<dbReference type="PANTHER" id="PTHR34388:SF1">
    <property type="entry name" value="DNA POLYMERASE III SUBUNIT DELTA"/>
    <property type="match status" value="1"/>
</dbReference>
<dbReference type="Gene3D" id="1.20.272.10">
    <property type="match status" value="1"/>
</dbReference>
<accession>A0A1C3RGN8</accession>
<sequence length="342" mass="37074">MKISAGKADGFIKSPPRDVRCILLFGPDQGLVFERSKALAHAVLDDINDPFNSVILQASDIKSDPALIADEAAAMSLTGGRRFIRIQDAADSLTSAFKSYLSDPIGDAVIVLEGGELSARSSLRKLFESNKTIAAAVACYGDEGRNLSDVIRESLQKHGLNADRDAMGYLLNHLGSDRQVSRGELEKLAIYMGDETSVTMEHAMACVGDSGAFSLDNVIMSAGNGDHASLETALMRCFDEGNQPIMILRMLARHFHRLHLAKGAMQKGLGVDDAMRKLRPPVIFKQAPAFKKQLGSWNLPRIAMALEVITQAEAHCKVTGNPPETVCSRALMRIAQAARARR</sequence>
<dbReference type="SUPFAM" id="SSF52540">
    <property type="entry name" value="P-loop containing nucleoside triphosphate hydrolases"/>
    <property type="match status" value="1"/>
</dbReference>
<dbReference type="Proteomes" id="UP000231658">
    <property type="component" value="Unassembled WGS sequence"/>
</dbReference>
<dbReference type="NCBIfam" id="TIGR01128">
    <property type="entry name" value="holA"/>
    <property type="match status" value="1"/>
</dbReference>
<dbReference type="OrthoDB" id="9804983at2"/>
<dbReference type="InterPro" id="IPR005790">
    <property type="entry name" value="DNA_polIII_delta"/>
</dbReference>
<name>A0A1C3RGN8_9PROT</name>
<dbReference type="PANTHER" id="PTHR34388">
    <property type="entry name" value="DNA POLYMERASE III SUBUNIT DELTA"/>
    <property type="match status" value="1"/>
</dbReference>
<reference evidence="10 11" key="1">
    <citation type="submission" date="2016-07" db="EMBL/GenBank/DDBJ databases">
        <authorList>
            <person name="Lefevre C.T."/>
        </authorList>
    </citation>
    <scope>NUCLEOTIDE SEQUENCE [LARGE SCALE GENOMIC DNA]</scope>
    <source>
        <strain evidence="10">PR1</strain>
    </source>
</reference>
<evidence type="ECO:0000256" key="7">
    <source>
        <dbReference type="ARBA" id="ARBA00034754"/>
    </source>
</evidence>
<dbReference type="SUPFAM" id="SSF48019">
    <property type="entry name" value="post-AAA+ oligomerization domain-like"/>
    <property type="match status" value="1"/>
</dbReference>
<dbReference type="GO" id="GO:0006261">
    <property type="term" value="P:DNA-templated DNA replication"/>
    <property type="evidence" value="ECO:0007669"/>
    <property type="project" value="TreeGrafter"/>
</dbReference>
<keyword evidence="3" id="KW-0808">Transferase</keyword>